<dbReference type="eggNOG" id="COG3669">
    <property type="taxonomic scope" value="Bacteria"/>
</dbReference>
<dbReference type="SUPFAM" id="SSF51445">
    <property type="entry name" value="(Trans)glycosidases"/>
    <property type="match status" value="1"/>
</dbReference>
<evidence type="ECO:0000259" key="8">
    <source>
        <dbReference type="Pfam" id="PF01120"/>
    </source>
</evidence>
<dbReference type="InterPro" id="IPR000933">
    <property type="entry name" value="Glyco_hydro_29"/>
</dbReference>
<keyword evidence="10" id="KW-1185">Reference proteome</keyword>
<dbReference type="PANTHER" id="PTHR10030:SF37">
    <property type="entry name" value="ALPHA-L-FUCOSIDASE-RELATED"/>
    <property type="match status" value="1"/>
</dbReference>
<dbReference type="GO" id="GO:0005764">
    <property type="term" value="C:lysosome"/>
    <property type="evidence" value="ECO:0007669"/>
    <property type="project" value="TreeGrafter"/>
</dbReference>
<dbReference type="InterPro" id="IPR057739">
    <property type="entry name" value="Glyco_hydro_29_N"/>
</dbReference>
<dbReference type="Gene3D" id="3.20.20.80">
    <property type="entry name" value="Glycosidases"/>
    <property type="match status" value="1"/>
</dbReference>
<comment type="function">
    <text evidence="1">Alpha-L-fucosidase is responsible for hydrolyzing the alpha-1,6-linked fucose joined to the reducing-end N-acetylglucosamine of the carbohydrate moieties of glycoproteins.</text>
</comment>
<evidence type="ECO:0000313" key="10">
    <source>
        <dbReference type="Proteomes" id="UP000010367"/>
    </source>
</evidence>
<dbReference type="HOGENOM" id="CLU_002934_0_2_3"/>
<accession>K9TS38</accession>
<gene>
    <name evidence="9" type="ORF">Oscil6304_5507</name>
</gene>
<dbReference type="EMBL" id="CP003607">
    <property type="protein sequence ID" value="AFY84991.1"/>
    <property type="molecule type" value="Genomic_DNA"/>
</dbReference>
<dbReference type="SMART" id="SM00812">
    <property type="entry name" value="Alpha_L_fucos"/>
    <property type="match status" value="1"/>
</dbReference>
<dbReference type="PIRSF" id="PIRSF001092">
    <property type="entry name" value="Alpha-L-fucosidase"/>
    <property type="match status" value="1"/>
</dbReference>
<dbReference type="EC" id="3.2.1.51" evidence="3"/>
<keyword evidence="4" id="KW-0732">Signal</keyword>
<evidence type="ECO:0000256" key="1">
    <source>
        <dbReference type="ARBA" id="ARBA00004071"/>
    </source>
</evidence>
<name>K9TS38_9CYAN</name>
<keyword evidence="5" id="KW-0378">Hydrolase</keyword>
<dbReference type="InParanoid" id="K9TS38"/>
<dbReference type="GO" id="GO:0016139">
    <property type="term" value="P:glycoside catabolic process"/>
    <property type="evidence" value="ECO:0007669"/>
    <property type="project" value="TreeGrafter"/>
</dbReference>
<dbReference type="InterPro" id="IPR017853">
    <property type="entry name" value="GH"/>
</dbReference>
<dbReference type="GO" id="GO:0006004">
    <property type="term" value="P:fucose metabolic process"/>
    <property type="evidence" value="ECO:0007669"/>
    <property type="project" value="InterPro"/>
</dbReference>
<protein>
    <recommendedName>
        <fullName evidence="3">alpha-L-fucosidase</fullName>
        <ecNumber evidence="3">3.2.1.51</ecNumber>
    </recommendedName>
</protein>
<keyword evidence="6" id="KW-0326">Glycosidase</keyword>
<evidence type="ECO:0000256" key="5">
    <source>
        <dbReference type="ARBA" id="ARBA00022801"/>
    </source>
</evidence>
<dbReference type="InterPro" id="IPR016286">
    <property type="entry name" value="FUC_metazoa-typ"/>
</dbReference>
<dbReference type="GO" id="GO:0004560">
    <property type="term" value="F:alpha-L-fucosidase activity"/>
    <property type="evidence" value="ECO:0007669"/>
    <property type="project" value="InterPro"/>
</dbReference>
<dbReference type="RefSeq" id="WP_015151601.1">
    <property type="nucleotide sequence ID" value="NC_019693.1"/>
</dbReference>
<sequence length="425" mass="48987">MRTFENEPMTLGNNWFDTARLGLFVHWGHSSQSGYELSWPLVGGVFSLPYCQNVTVDEYHRTAQTFNPIQYNPQSWARLAKRLGMQYVILTAKHHDGFSLFHTQQSDFSIANAPYEKDIVREFLEAMRAEGLRVGLYFSLIDWHHPDYPAFTEADKPYQFGKFRQPTSSQWERYLEFMFGQIRELLTDYGQIDLLWFDGGWERSPEQWRPQALQEMIRSLQPDLLINDRLPGFGDFDTCEQFIPPQPPERTWEACLTLNESWGYNPTDSQFKSPRQLIHTLCEIAGKGGNLLLNVSPMGNGQIQSEQMKLLQEIEEWLTVHHQSIVGTTAGLEPWQFYGPSTQRGNRFYLFLLMKPYDSVTVRAIPIKRIQGVSVMGEGQPLKYSTRCAIVDSLLNPEPLGELTIQVPEQFINPYATVIAVDVMP</sequence>
<dbReference type="PRINTS" id="PR00741">
    <property type="entry name" value="GLHYDRLASE29"/>
</dbReference>
<comment type="similarity">
    <text evidence="2">Belongs to the glycosyl hydrolase 29 family.</text>
</comment>
<dbReference type="PANTHER" id="PTHR10030">
    <property type="entry name" value="ALPHA-L-FUCOSIDASE"/>
    <property type="match status" value="1"/>
</dbReference>
<dbReference type="Pfam" id="PF01120">
    <property type="entry name" value="Alpha_L_fucos"/>
    <property type="match status" value="1"/>
</dbReference>
<organism evidence="9 10">
    <name type="scientific">Oscillatoria acuminata PCC 6304</name>
    <dbReference type="NCBI Taxonomy" id="56110"/>
    <lineage>
        <taxon>Bacteria</taxon>
        <taxon>Bacillati</taxon>
        <taxon>Cyanobacteriota</taxon>
        <taxon>Cyanophyceae</taxon>
        <taxon>Oscillatoriophycideae</taxon>
        <taxon>Oscillatoriales</taxon>
        <taxon>Oscillatoriaceae</taxon>
        <taxon>Oscillatoria</taxon>
    </lineage>
</organism>
<feature type="site" description="May be important for catalysis" evidence="7">
    <location>
        <position position="255"/>
    </location>
</feature>
<evidence type="ECO:0000256" key="3">
    <source>
        <dbReference type="ARBA" id="ARBA00012662"/>
    </source>
</evidence>
<evidence type="ECO:0000256" key="2">
    <source>
        <dbReference type="ARBA" id="ARBA00007951"/>
    </source>
</evidence>
<dbReference type="Proteomes" id="UP000010367">
    <property type="component" value="Chromosome"/>
</dbReference>
<evidence type="ECO:0000313" key="9">
    <source>
        <dbReference type="EMBL" id="AFY84991.1"/>
    </source>
</evidence>
<evidence type="ECO:0000256" key="4">
    <source>
        <dbReference type="ARBA" id="ARBA00022729"/>
    </source>
</evidence>
<feature type="domain" description="Glycoside hydrolase family 29 N-terminal" evidence="8">
    <location>
        <begin position="13"/>
        <end position="321"/>
    </location>
</feature>
<evidence type="ECO:0000256" key="6">
    <source>
        <dbReference type="ARBA" id="ARBA00023295"/>
    </source>
</evidence>
<dbReference type="STRING" id="56110.Oscil6304_5507"/>
<proteinExistence type="inferred from homology"/>
<evidence type="ECO:0000256" key="7">
    <source>
        <dbReference type="PIRSR" id="PIRSR001092-1"/>
    </source>
</evidence>
<reference evidence="9 10" key="1">
    <citation type="submission" date="2012-06" db="EMBL/GenBank/DDBJ databases">
        <title>Finished chromosome of genome of Oscillatoria acuminata PCC 6304.</title>
        <authorList>
            <consortium name="US DOE Joint Genome Institute"/>
            <person name="Gugger M."/>
            <person name="Coursin T."/>
            <person name="Rippka R."/>
            <person name="Tandeau De Marsac N."/>
            <person name="Huntemann M."/>
            <person name="Wei C.-L."/>
            <person name="Han J."/>
            <person name="Detter J.C."/>
            <person name="Han C."/>
            <person name="Tapia R."/>
            <person name="Davenport K."/>
            <person name="Daligault H."/>
            <person name="Erkkila T."/>
            <person name="Gu W."/>
            <person name="Munk A.C.C."/>
            <person name="Teshima H."/>
            <person name="Xu Y."/>
            <person name="Chain P."/>
            <person name="Chen A."/>
            <person name="Krypides N."/>
            <person name="Mavromatis K."/>
            <person name="Markowitz V."/>
            <person name="Szeto E."/>
            <person name="Ivanova N."/>
            <person name="Mikhailova N."/>
            <person name="Ovchinnikova G."/>
            <person name="Pagani I."/>
            <person name="Pati A."/>
            <person name="Goodwin L."/>
            <person name="Peters L."/>
            <person name="Pitluck S."/>
            <person name="Woyke T."/>
            <person name="Kerfeld C."/>
        </authorList>
    </citation>
    <scope>NUCLEOTIDE SEQUENCE [LARGE SCALE GENOMIC DNA]</scope>
    <source>
        <strain evidence="9 10">PCC 6304</strain>
    </source>
</reference>
<dbReference type="AlphaFoldDB" id="K9TS38"/>
<dbReference type="PATRIC" id="fig|56110.3.peg.6758"/>
<dbReference type="KEGG" id="oac:Oscil6304_5507"/>